<comment type="caution">
    <text evidence="6">The sequence shown here is derived from an EMBL/GenBank/DDBJ whole genome shotgun (WGS) entry which is preliminary data.</text>
</comment>
<keyword evidence="7" id="KW-1185">Reference proteome</keyword>
<evidence type="ECO:0000259" key="5">
    <source>
        <dbReference type="PROSITE" id="PS50102"/>
    </source>
</evidence>
<dbReference type="PANTHER" id="PTHR23236:SF119">
    <property type="entry name" value="NUCLEAR RNA-BINDING PROTEIN SART-3"/>
    <property type="match status" value="1"/>
</dbReference>
<evidence type="ECO:0000256" key="1">
    <source>
        <dbReference type="ARBA" id="ARBA00022737"/>
    </source>
</evidence>
<dbReference type="PROSITE" id="PS50102">
    <property type="entry name" value="RRM"/>
    <property type="match status" value="2"/>
</dbReference>
<dbReference type="AlphaFoldDB" id="A0AB34J1Y6"/>
<dbReference type="Gene3D" id="3.30.70.330">
    <property type="match status" value="2"/>
</dbReference>
<evidence type="ECO:0000256" key="4">
    <source>
        <dbReference type="SAM" id="MobiDB-lite"/>
    </source>
</evidence>
<feature type="domain" description="RRM" evidence="5">
    <location>
        <begin position="79"/>
        <end position="155"/>
    </location>
</feature>
<evidence type="ECO:0000256" key="2">
    <source>
        <dbReference type="ARBA" id="ARBA00022884"/>
    </source>
</evidence>
<evidence type="ECO:0000313" key="6">
    <source>
        <dbReference type="EMBL" id="KAL1511392.1"/>
    </source>
</evidence>
<evidence type="ECO:0000313" key="7">
    <source>
        <dbReference type="Proteomes" id="UP001515480"/>
    </source>
</evidence>
<dbReference type="InterPro" id="IPR035979">
    <property type="entry name" value="RBD_domain_sf"/>
</dbReference>
<feature type="region of interest" description="Disordered" evidence="4">
    <location>
        <begin position="1"/>
        <end position="70"/>
    </location>
</feature>
<dbReference type="Pfam" id="PF00076">
    <property type="entry name" value="RRM_1"/>
    <property type="match status" value="2"/>
</dbReference>
<dbReference type="EMBL" id="JBGBPQ010000014">
    <property type="protein sequence ID" value="KAL1511392.1"/>
    <property type="molecule type" value="Genomic_DNA"/>
</dbReference>
<protein>
    <recommendedName>
        <fullName evidence="5">RRM domain-containing protein</fullName>
    </recommendedName>
</protein>
<dbReference type="InterPro" id="IPR000504">
    <property type="entry name" value="RRM_dom"/>
</dbReference>
<sequence length="279" mass="29472">MASGQQLPIGKKTKKEKRREKKAAAAALSPSPAAASSTPKKRRRDERQDSSGPPPAKAPRMAPSDEAKAAALAAAAEGRRVFVGHLQQSVQEATLRAHFEACGAIAEVDMMLRPNGRFRGSAFLTFRTAKGAKAALKLSGTLLEGKGVVVELSTAAASRAAAPAPAAVAAPRAAPVTSVFVTKLPEEINKKTLRALFRACGDVRRVRMLEPMEGEGRGFVDFGNLTAAAAAVAMDGTDCEGCTISVVYSRKASPGGKVRRSQEARARRRKAREEQRPST</sequence>
<name>A0AB34J1Y6_PRYPA</name>
<dbReference type="InterPro" id="IPR012677">
    <property type="entry name" value="Nucleotide-bd_a/b_plait_sf"/>
</dbReference>
<feature type="compositionally biased region" description="Low complexity" evidence="4">
    <location>
        <begin position="24"/>
        <end position="38"/>
    </location>
</feature>
<keyword evidence="1" id="KW-0677">Repeat</keyword>
<dbReference type="SMART" id="SM00360">
    <property type="entry name" value="RRM"/>
    <property type="match status" value="2"/>
</dbReference>
<dbReference type="GO" id="GO:0003723">
    <property type="term" value="F:RNA binding"/>
    <property type="evidence" value="ECO:0007669"/>
    <property type="project" value="UniProtKB-UniRule"/>
</dbReference>
<organism evidence="6 7">
    <name type="scientific">Prymnesium parvum</name>
    <name type="common">Toxic golden alga</name>
    <dbReference type="NCBI Taxonomy" id="97485"/>
    <lineage>
        <taxon>Eukaryota</taxon>
        <taxon>Haptista</taxon>
        <taxon>Haptophyta</taxon>
        <taxon>Prymnesiophyceae</taxon>
        <taxon>Prymnesiales</taxon>
        <taxon>Prymnesiaceae</taxon>
        <taxon>Prymnesium</taxon>
    </lineage>
</organism>
<proteinExistence type="predicted"/>
<dbReference type="PANTHER" id="PTHR23236">
    <property type="entry name" value="EUKARYOTIC TRANSLATION INITIATION FACTOR 4B/4H"/>
    <property type="match status" value="1"/>
</dbReference>
<feature type="domain" description="RRM" evidence="5">
    <location>
        <begin position="177"/>
        <end position="251"/>
    </location>
</feature>
<reference evidence="6 7" key="1">
    <citation type="journal article" date="2024" name="Science">
        <title>Giant polyketide synthase enzymes in the biosynthesis of giant marine polyether toxins.</title>
        <authorList>
            <person name="Fallon T.R."/>
            <person name="Shende V.V."/>
            <person name="Wierzbicki I.H."/>
            <person name="Pendleton A.L."/>
            <person name="Watervoot N.F."/>
            <person name="Auber R.P."/>
            <person name="Gonzalez D.J."/>
            <person name="Wisecaver J.H."/>
            <person name="Moore B.S."/>
        </authorList>
    </citation>
    <scope>NUCLEOTIDE SEQUENCE [LARGE SCALE GENOMIC DNA]</scope>
    <source>
        <strain evidence="6 7">12B1</strain>
    </source>
</reference>
<dbReference type="Proteomes" id="UP001515480">
    <property type="component" value="Unassembled WGS sequence"/>
</dbReference>
<gene>
    <name evidence="6" type="ORF">AB1Y20_006193</name>
</gene>
<dbReference type="SUPFAM" id="SSF54928">
    <property type="entry name" value="RNA-binding domain, RBD"/>
    <property type="match status" value="2"/>
</dbReference>
<evidence type="ECO:0000256" key="3">
    <source>
        <dbReference type="PROSITE-ProRule" id="PRU00176"/>
    </source>
</evidence>
<feature type="compositionally biased region" description="Basic residues" evidence="4">
    <location>
        <begin position="11"/>
        <end position="21"/>
    </location>
</feature>
<keyword evidence="2 3" id="KW-0694">RNA-binding</keyword>
<dbReference type="CDD" id="cd00590">
    <property type="entry name" value="RRM_SF"/>
    <property type="match status" value="2"/>
</dbReference>
<feature type="region of interest" description="Disordered" evidence="4">
    <location>
        <begin position="250"/>
        <end position="279"/>
    </location>
</feature>
<accession>A0AB34J1Y6</accession>
<feature type="compositionally biased region" description="Basic and acidic residues" evidence="4">
    <location>
        <begin position="260"/>
        <end position="279"/>
    </location>
</feature>